<feature type="region of interest" description="Disordered" evidence="1">
    <location>
        <begin position="473"/>
        <end position="507"/>
    </location>
</feature>
<sequence length="507" mass="56822">MLLETHVSHVLGVAGLLIIIAHAYDVSTDLDLPNDFDDDNFPLFLDENSDLDDHEKFYNIYHQEQYPDNVPSRYGELLFRNYLMPRGGTSRDKGKVSSNSPRAGSPSTGHHDGTKKPTGPKQELEKPHQWTPAGPDEELKIKLKDEADLNTATNSGNASPKSPKGTSSQTKHSKRDAYTSTFSEGISRFDLEHASSGWMRQQRRRSLALHYGIHARAPQIRVPAIRVLKRLITPRVRIATSVHMQQMREITTEQLRDSDCGRHHLSNPKRLQYFYNAKDQWSLYIGGSNAAGMPYPLDTKAATVDHNIELQQVLGAFILLPLDMKLAEKREEPVNAPNFLPVELKPIYDILNGAENLQSLPKEVNSFKGQIAERGLLRYYKKAESTAGNGVEVGLPFEPVPPAWIWDRAKALLKLLNRPEIIQSRKNTSESLVKAVADMIKAVDPQADHEMLSKAFGQHLNNLTQGDINLLKEIVERPQPQPQDSKRGSSSRSNSRSRSQASGKQGE</sequence>
<feature type="chain" id="PRO_5034954125" evidence="2">
    <location>
        <begin position="24"/>
        <end position="507"/>
    </location>
</feature>
<feature type="compositionally biased region" description="Polar residues" evidence="1">
    <location>
        <begin position="96"/>
        <end position="108"/>
    </location>
</feature>
<feature type="region of interest" description="Disordered" evidence="1">
    <location>
        <begin position="150"/>
        <end position="178"/>
    </location>
</feature>
<feature type="compositionally biased region" description="Low complexity" evidence="1">
    <location>
        <begin position="488"/>
        <end position="507"/>
    </location>
</feature>
<organism evidence="3 4">
    <name type="scientific">Gomphillus americanus</name>
    <dbReference type="NCBI Taxonomy" id="1940652"/>
    <lineage>
        <taxon>Eukaryota</taxon>
        <taxon>Fungi</taxon>
        <taxon>Dikarya</taxon>
        <taxon>Ascomycota</taxon>
        <taxon>Pezizomycotina</taxon>
        <taxon>Lecanoromycetes</taxon>
        <taxon>OSLEUM clade</taxon>
        <taxon>Ostropomycetidae</taxon>
        <taxon>Ostropales</taxon>
        <taxon>Graphidaceae</taxon>
        <taxon>Gomphilloideae</taxon>
        <taxon>Gomphillus</taxon>
    </lineage>
</organism>
<keyword evidence="4" id="KW-1185">Reference proteome</keyword>
<gene>
    <name evidence="3" type="ORF">GOMPHAMPRED_004089</name>
</gene>
<keyword evidence="2" id="KW-0732">Signal</keyword>
<evidence type="ECO:0000313" key="3">
    <source>
        <dbReference type="EMBL" id="CAF9926265.1"/>
    </source>
</evidence>
<comment type="caution">
    <text evidence="3">The sequence shown here is derived from an EMBL/GenBank/DDBJ whole genome shotgun (WGS) entry which is preliminary data.</text>
</comment>
<name>A0A8H3FM13_9LECA</name>
<feature type="region of interest" description="Disordered" evidence="1">
    <location>
        <begin position="88"/>
        <end position="136"/>
    </location>
</feature>
<dbReference type="AlphaFoldDB" id="A0A8H3FM13"/>
<feature type="signal peptide" evidence="2">
    <location>
        <begin position="1"/>
        <end position="23"/>
    </location>
</feature>
<protein>
    <submittedName>
        <fullName evidence="3">Uncharacterized protein</fullName>
    </submittedName>
</protein>
<proteinExistence type="predicted"/>
<feature type="compositionally biased region" description="Polar residues" evidence="1">
    <location>
        <begin position="150"/>
        <end position="170"/>
    </location>
</feature>
<reference evidence="3" key="1">
    <citation type="submission" date="2021-03" db="EMBL/GenBank/DDBJ databases">
        <authorList>
            <person name="Tagirdzhanova G."/>
        </authorList>
    </citation>
    <scope>NUCLEOTIDE SEQUENCE</scope>
</reference>
<dbReference type="Proteomes" id="UP000664169">
    <property type="component" value="Unassembled WGS sequence"/>
</dbReference>
<evidence type="ECO:0000256" key="2">
    <source>
        <dbReference type="SAM" id="SignalP"/>
    </source>
</evidence>
<evidence type="ECO:0000313" key="4">
    <source>
        <dbReference type="Proteomes" id="UP000664169"/>
    </source>
</evidence>
<dbReference type="EMBL" id="CAJPDQ010000025">
    <property type="protein sequence ID" value="CAF9926265.1"/>
    <property type="molecule type" value="Genomic_DNA"/>
</dbReference>
<accession>A0A8H3FM13</accession>
<evidence type="ECO:0000256" key="1">
    <source>
        <dbReference type="SAM" id="MobiDB-lite"/>
    </source>
</evidence>